<gene>
    <name evidence="1" type="ORF">RSSM_01959</name>
</gene>
<proteinExistence type="predicted"/>
<dbReference type="EMBL" id="ANOH01000136">
    <property type="protein sequence ID" value="EMI56626.1"/>
    <property type="molecule type" value="Genomic_DNA"/>
</dbReference>
<evidence type="ECO:0000313" key="2">
    <source>
        <dbReference type="Proteomes" id="UP000011885"/>
    </source>
</evidence>
<name>M5UFJ8_9BACT</name>
<comment type="caution">
    <text evidence="1">The sequence shown here is derived from an EMBL/GenBank/DDBJ whole genome shotgun (WGS) entry which is preliminary data.</text>
</comment>
<sequence length="53" mass="6076">MQSGRFEETNSRWNSSKTHRGWIAGAGGMRSEVFDRWWTGVVKHVKGDIQLVV</sequence>
<dbReference type="PATRIC" id="fig|1263870.3.peg.2091"/>
<protein>
    <submittedName>
        <fullName evidence="1">Uncharacterized protein</fullName>
    </submittedName>
</protein>
<keyword evidence="2" id="KW-1185">Reference proteome</keyword>
<accession>M5UFJ8</accession>
<organism evidence="1 2">
    <name type="scientific">Rhodopirellula sallentina SM41</name>
    <dbReference type="NCBI Taxonomy" id="1263870"/>
    <lineage>
        <taxon>Bacteria</taxon>
        <taxon>Pseudomonadati</taxon>
        <taxon>Planctomycetota</taxon>
        <taxon>Planctomycetia</taxon>
        <taxon>Pirellulales</taxon>
        <taxon>Pirellulaceae</taxon>
        <taxon>Rhodopirellula</taxon>
    </lineage>
</organism>
<dbReference type="Proteomes" id="UP000011885">
    <property type="component" value="Unassembled WGS sequence"/>
</dbReference>
<evidence type="ECO:0000313" key="1">
    <source>
        <dbReference type="EMBL" id="EMI56626.1"/>
    </source>
</evidence>
<reference evidence="1 2" key="1">
    <citation type="journal article" date="2013" name="Mar. Genomics">
        <title>Expression of sulfatases in Rhodopirellula baltica and the diversity of sulfatases in the genus Rhodopirellula.</title>
        <authorList>
            <person name="Wegner C.E."/>
            <person name="Richter-Heitmann T."/>
            <person name="Klindworth A."/>
            <person name="Klockow C."/>
            <person name="Richter M."/>
            <person name="Achstetter T."/>
            <person name="Glockner F.O."/>
            <person name="Harder J."/>
        </authorList>
    </citation>
    <scope>NUCLEOTIDE SEQUENCE [LARGE SCALE GENOMIC DNA]</scope>
    <source>
        <strain evidence="1 2">SM41</strain>
    </source>
</reference>
<dbReference type="AlphaFoldDB" id="M5UFJ8"/>